<dbReference type="Pfam" id="PF01565">
    <property type="entry name" value="FAD_binding_4"/>
    <property type="match status" value="1"/>
</dbReference>
<sequence>MQTAMWSNWAGNQTCRPAVMPAPATRADVAEAVRQATAAGRVVRVTGAGHSFTDAVATDGALLSLRHCNRVLDIDRTTQRIRVEAGISLHELNQVMAANGLAFPNLGDIDAQSIAGATATGTHGTGARLQNISAALHSIELVTADGSVIEANAEQDPEAWRAARVGVGALGVVTAVTIQAVPAFTLEAVDRPMAVEEVLGDLDELLAANDHFQLFTFAHSPLAMTSARNRVDFDPRPISRARAWVEDELVQNHLLRAVCELGRLAPRTNAPLQRLGSHLAGYAHRVDRSDRIFVTPLRVRFVEMEYAVPREHTADAVRAVRELARRPEFQVSFPIEVRWVAPDDAYLSPATGRETCYIALHQYHKLAWEPYFRAAEAVFDSFGGRPHWGKQHFQTAETLCPRYPGWESFAAVRRRLDPEGRFANSYIHRVLGEI</sequence>
<dbReference type="SUPFAM" id="SSF56176">
    <property type="entry name" value="FAD-binding/transporter-associated domain-like"/>
    <property type="match status" value="1"/>
</dbReference>
<dbReference type="Gene3D" id="3.30.70.2520">
    <property type="match status" value="1"/>
</dbReference>
<dbReference type="Gene3D" id="3.30.43.10">
    <property type="entry name" value="Uridine Diphospho-n-acetylenolpyruvylglucosamine Reductase, domain 2"/>
    <property type="match status" value="1"/>
</dbReference>
<dbReference type="KEGG" id="sata:C5746_21695"/>
<dbReference type="GO" id="GO:0071949">
    <property type="term" value="F:FAD binding"/>
    <property type="evidence" value="ECO:0007669"/>
    <property type="project" value="InterPro"/>
</dbReference>
<dbReference type="PANTHER" id="PTHR43762:SF1">
    <property type="entry name" value="D-ARABINONO-1,4-LACTONE OXIDASE"/>
    <property type="match status" value="1"/>
</dbReference>
<dbReference type="RefSeq" id="WP_114245656.1">
    <property type="nucleotide sequence ID" value="NZ_CP027306.1"/>
</dbReference>
<dbReference type="Proteomes" id="UP000252698">
    <property type="component" value="Chromosome"/>
</dbReference>
<dbReference type="GO" id="GO:0003885">
    <property type="term" value="F:D-arabinono-1,4-lactone oxidase activity"/>
    <property type="evidence" value="ECO:0007669"/>
    <property type="project" value="InterPro"/>
</dbReference>
<keyword evidence="1" id="KW-0560">Oxidoreductase</keyword>
<dbReference type="GO" id="GO:0080049">
    <property type="term" value="F:L-gulono-1,4-lactone dehydrogenase activity"/>
    <property type="evidence" value="ECO:0007669"/>
    <property type="project" value="TreeGrafter"/>
</dbReference>
<dbReference type="InterPro" id="IPR036318">
    <property type="entry name" value="FAD-bd_PCMH-like_sf"/>
</dbReference>
<dbReference type="InterPro" id="IPR016171">
    <property type="entry name" value="Vanillyl_alc_oxidase_C-sub2"/>
</dbReference>
<feature type="domain" description="FAD-binding PCMH-type" evidence="2">
    <location>
        <begin position="13"/>
        <end position="183"/>
    </location>
</feature>
<dbReference type="GeneID" id="95521048"/>
<dbReference type="EMBL" id="CP027306">
    <property type="protein sequence ID" value="AXE79109.1"/>
    <property type="molecule type" value="Genomic_DNA"/>
</dbReference>
<evidence type="ECO:0000259" key="2">
    <source>
        <dbReference type="PROSITE" id="PS51387"/>
    </source>
</evidence>
<gene>
    <name evidence="3" type="ORF">C5746_21695</name>
</gene>
<name>A0A2Z5JFQ3_STRAR</name>
<dbReference type="PROSITE" id="PS51387">
    <property type="entry name" value="FAD_PCMH"/>
    <property type="match status" value="1"/>
</dbReference>
<accession>A0A2Z5JFQ3</accession>
<dbReference type="Gene3D" id="1.10.45.10">
    <property type="entry name" value="Vanillyl-alcohol Oxidase, Chain A, domain 4"/>
    <property type="match status" value="1"/>
</dbReference>
<proteinExistence type="predicted"/>
<dbReference type="Gene3D" id="3.30.465.10">
    <property type="match status" value="1"/>
</dbReference>
<dbReference type="PIRSF" id="PIRSF000136">
    <property type="entry name" value="LGO_GLO"/>
    <property type="match status" value="1"/>
</dbReference>
<evidence type="ECO:0000256" key="1">
    <source>
        <dbReference type="ARBA" id="ARBA00023002"/>
    </source>
</evidence>
<organism evidence="3 4">
    <name type="scientific">Streptomyces atratus</name>
    <dbReference type="NCBI Taxonomy" id="1893"/>
    <lineage>
        <taxon>Bacteria</taxon>
        <taxon>Bacillati</taxon>
        <taxon>Actinomycetota</taxon>
        <taxon>Actinomycetes</taxon>
        <taxon>Kitasatosporales</taxon>
        <taxon>Streptomycetaceae</taxon>
        <taxon>Streptomyces</taxon>
    </lineage>
</organism>
<evidence type="ECO:0000313" key="3">
    <source>
        <dbReference type="EMBL" id="AXE79109.1"/>
    </source>
</evidence>
<dbReference type="InterPro" id="IPR016167">
    <property type="entry name" value="FAD-bd_PCMH_sub1"/>
</dbReference>
<dbReference type="AlphaFoldDB" id="A0A2Z5JFQ3"/>
<dbReference type="GO" id="GO:0016020">
    <property type="term" value="C:membrane"/>
    <property type="evidence" value="ECO:0007669"/>
    <property type="project" value="InterPro"/>
</dbReference>
<dbReference type="InterPro" id="IPR010031">
    <property type="entry name" value="FAD_lactone_oxidase-like"/>
</dbReference>
<protein>
    <submittedName>
        <fullName evidence="3">Oxidoreductase</fullName>
    </submittedName>
</protein>
<dbReference type="Pfam" id="PF04030">
    <property type="entry name" value="ALO"/>
    <property type="match status" value="1"/>
</dbReference>
<evidence type="ECO:0000313" key="4">
    <source>
        <dbReference type="Proteomes" id="UP000252698"/>
    </source>
</evidence>
<reference evidence="3 4" key="1">
    <citation type="journal article" date="2018" name="Front. Microbiol.">
        <title>Genome Sequencing of Streptomyces atratus SCSIOZH16 and Activation Production of Nocardamine via Metabolic Engineering.</title>
        <authorList>
            <person name="Li Y."/>
            <person name="Zhang C."/>
            <person name="Liu C."/>
            <person name="Ju J."/>
            <person name="Ma J."/>
        </authorList>
    </citation>
    <scope>NUCLEOTIDE SEQUENCE [LARGE SCALE GENOMIC DNA]</scope>
    <source>
        <strain evidence="3 4">SCSIO_ZH16</strain>
    </source>
</reference>
<dbReference type="PANTHER" id="PTHR43762">
    <property type="entry name" value="L-GULONOLACTONE OXIDASE"/>
    <property type="match status" value="1"/>
</dbReference>
<dbReference type="InterPro" id="IPR006094">
    <property type="entry name" value="Oxid_FAD_bind_N"/>
</dbReference>
<dbReference type="NCBIfam" id="TIGR01679">
    <property type="entry name" value="bact_FAD_ox"/>
    <property type="match status" value="1"/>
</dbReference>
<dbReference type="InterPro" id="IPR007173">
    <property type="entry name" value="ALO_C"/>
</dbReference>
<dbReference type="InterPro" id="IPR016169">
    <property type="entry name" value="FAD-bd_PCMH_sub2"/>
</dbReference>
<dbReference type="InterPro" id="IPR016166">
    <property type="entry name" value="FAD-bd_PCMH"/>
</dbReference>